<reference evidence="4" key="1">
    <citation type="submission" date="2021-12" db="EMBL/GenBank/DDBJ databases">
        <title>Novel species in genus Dyadobacter.</title>
        <authorList>
            <person name="Ma C."/>
        </authorList>
    </citation>
    <scope>NUCLEOTIDE SEQUENCE</scope>
    <source>
        <strain evidence="4">LJ419</strain>
    </source>
</reference>
<dbReference type="GO" id="GO:0015344">
    <property type="term" value="F:siderophore uptake transmembrane transporter activity"/>
    <property type="evidence" value="ECO:0007669"/>
    <property type="project" value="TreeGrafter"/>
</dbReference>
<dbReference type="NCBIfam" id="TIGR04056">
    <property type="entry name" value="OMP_RagA_SusC"/>
    <property type="match status" value="1"/>
</dbReference>
<dbReference type="AlphaFoldDB" id="A0A9X1THC8"/>
<dbReference type="PANTHER" id="PTHR30069">
    <property type="entry name" value="TONB-DEPENDENT OUTER MEMBRANE RECEPTOR"/>
    <property type="match status" value="1"/>
</dbReference>
<dbReference type="GO" id="GO:0044718">
    <property type="term" value="P:siderophore transmembrane transport"/>
    <property type="evidence" value="ECO:0007669"/>
    <property type="project" value="TreeGrafter"/>
</dbReference>
<proteinExistence type="inferred from homology"/>
<protein>
    <submittedName>
        <fullName evidence="4">SusC/RagA family TonB-linked outer membrane protein</fullName>
    </submittedName>
</protein>
<evidence type="ECO:0000313" key="5">
    <source>
        <dbReference type="Proteomes" id="UP001139000"/>
    </source>
</evidence>
<keyword evidence="2" id="KW-1134">Transmembrane beta strand</keyword>
<keyword evidence="5" id="KW-1185">Reference proteome</keyword>
<comment type="subcellular location">
    <subcellularLocation>
        <location evidence="2">Cell outer membrane</location>
        <topology evidence="2">Multi-pass membrane protein</topology>
    </subcellularLocation>
</comment>
<keyword evidence="2" id="KW-0812">Transmembrane</keyword>
<evidence type="ECO:0000256" key="2">
    <source>
        <dbReference type="PROSITE-ProRule" id="PRU01360"/>
    </source>
</evidence>
<dbReference type="PROSITE" id="PS52016">
    <property type="entry name" value="TONB_DEPENDENT_REC_3"/>
    <property type="match status" value="1"/>
</dbReference>
<evidence type="ECO:0000313" key="4">
    <source>
        <dbReference type="EMBL" id="MCF0064630.1"/>
    </source>
</evidence>
<gene>
    <name evidence="4" type="ORF">LXM26_24180</name>
</gene>
<dbReference type="SUPFAM" id="SSF56935">
    <property type="entry name" value="Porins"/>
    <property type="match status" value="1"/>
</dbReference>
<accession>A0A9X1THC8</accession>
<evidence type="ECO:0000256" key="1">
    <source>
        <dbReference type="ARBA" id="ARBA00022729"/>
    </source>
</evidence>
<dbReference type="RefSeq" id="WP_234657577.1">
    <property type="nucleotide sequence ID" value="NZ_CP094997.1"/>
</dbReference>
<organism evidence="4 5">
    <name type="scientific">Dyadobacter chenwenxiniae</name>
    <dbReference type="NCBI Taxonomy" id="2906456"/>
    <lineage>
        <taxon>Bacteria</taxon>
        <taxon>Pseudomonadati</taxon>
        <taxon>Bacteroidota</taxon>
        <taxon>Cytophagia</taxon>
        <taxon>Cytophagales</taxon>
        <taxon>Spirosomataceae</taxon>
        <taxon>Dyadobacter</taxon>
    </lineage>
</organism>
<dbReference type="InterPro" id="IPR023997">
    <property type="entry name" value="TonB-dep_OMP_SusC/RagA_CS"/>
</dbReference>
<keyword evidence="2" id="KW-0998">Cell outer membrane</keyword>
<keyword evidence="2" id="KW-0813">Transport</keyword>
<dbReference type="Pfam" id="PF13715">
    <property type="entry name" value="CarbopepD_reg_2"/>
    <property type="match status" value="1"/>
</dbReference>
<feature type="domain" description="TonB-dependent receptor plug" evidence="3">
    <location>
        <begin position="143"/>
        <end position="261"/>
    </location>
</feature>
<keyword evidence="2" id="KW-0472">Membrane</keyword>
<keyword evidence="1" id="KW-0732">Signal</keyword>
<dbReference type="EMBL" id="JAJTTC010000008">
    <property type="protein sequence ID" value="MCF0064630.1"/>
    <property type="molecule type" value="Genomic_DNA"/>
</dbReference>
<evidence type="ECO:0000259" key="3">
    <source>
        <dbReference type="Pfam" id="PF07715"/>
    </source>
</evidence>
<dbReference type="Gene3D" id="2.60.40.1120">
    <property type="entry name" value="Carboxypeptidase-like, regulatory domain"/>
    <property type="match status" value="1"/>
</dbReference>
<dbReference type="InterPro" id="IPR039426">
    <property type="entry name" value="TonB-dep_rcpt-like"/>
</dbReference>
<comment type="similarity">
    <text evidence="2">Belongs to the TonB-dependent receptor family.</text>
</comment>
<dbReference type="GO" id="GO:0009279">
    <property type="term" value="C:cell outer membrane"/>
    <property type="evidence" value="ECO:0007669"/>
    <property type="project" value="UniProtKB-SubCell"/>
</dbReference>
<dbReference type="NCBIfam" id="TIGR04057">
    <property type="entry name" value="SusC_RagA_signa"/>
    <property type="match status" value="1"/>
</dbReference>
<dbReference type="Proteomes" id="UP001139000">
    <property type="component" value="Unassembled WGS sequence"/>
</dbReference>
<dbReference type="InterPro" id="IPR008969">
    <property type="entry name" value="CarboxyPept-like_regulatory"/>
</dbReference>
<dbReference type="Pfam" id="PF07715">
    <property type="entry name" value="Plug"/>
    <property type="match status" value="1"/>
</dbReference>
<comment type="caution">
    <text evidence="4">The sequence shown here is derived from an EMBL/GenBank/DDBJ whole genome shotgun (WGS) entry which is preliminary data.</text>
</comment>
<dbReference type="PANTHER" id="PTHR30069:SF29">
    <property type="entry name" value="HEMOGLOBIN AND HEMOGLOBIN-HAPTOGLOBIN-BINDING PROTEIN 1-RELATED"/>
    <property type="match status" value="1"/>
</dbReference>
<dbReference type="InterPro" id="IPR023996">
    <property type="entry name" value="TonB-dep_OMP_SusC/RagA"/>
</dbReference>
<dbReference type="InterPro" id="IPR037066">
    <property type="entry name" value="Plug_dom_sf"/>
</dbReference>
<dbReference type="Gene3D" id="2.170.130.10">
    <property type="entry name" value="TonB-dependent receptor, plug domain"/>
    <property type="match status" value="1"/>
</dbReference>
<dbReference type="InterPro" id="IPR012910">
    <property type="entry name" value="Plug_dom"/>
</dbReference>
<name>A0A9X1THC8_9BACT</name>
<sequence length="508" mass="54718">MKQYYFWLSRILYYVDEMPLTAMSWTLSLIIISNLSYAPASAANSRRLADKLITGTIRDKESGQGLPGVSIIVKGTPNGTITDQDGKYQLAVPDKATIVISFIGYETIEKPVENQSDISVALNADTRQLNELVVVGYGTQTKAEFTGSAVRLKGETVKDQPIQSFDQALAGRAAGVSIAQPNGVLNNPPVIRIRGVNSISLSSYPLVVVDGIPINTGNVSTSTAVPNNPLGDINPADIESIDVLKDAASTSIYGSRAAAGVLLITTKRGKTGKPRINFESWAGVSEVVRLPKLLNAEQYIAIKNEAVLNAKILGGNENNDKIPAALFFPNKNEDGSNIDTRWYDHIYRTGVSQNHNLSVSGGTQTTNYYFSANYSKQNGFLKANEFNRKSVRFNIDQEVSSWLKVNGNVSYNSSENISPYAGSLPGSNFFLVGVARLATALPPNVPAYNPDGSYNISKTNPNTIGMGNNQVVSNWGNWAMLAPCTTAALSWVSTQHSSAQAISPGMHP</sequence>
<dbReference type="SUPFAM" id="SSF49464">
    <property type="entry name" value="Carboxypeptidase regulatory domain-like"/>
    <property type="match status" value="1"/>
</dbReference>